<proteinExistence type="predicted"/>
<dbReference type="InterPro" id="IPR009057">
    <property type="entry name" value="Homeodomain-like_sf"/>
</dbReference>
<dbReference type="SUPFAM" id="SSF46689">
    <property type="entry name" value="Homeodomain-like"/>
    <property type="match status" value="1"/>
</dbReference>
<dbReference type="EMBL" id="JZDQ02000012">
    <property type="protein sequence ID" value="OIJ26868.1"/>
    <property type="molecule type" value="Genomic_DNA"/>
</dbReference>
<evidence type="ECO:0000313" key="7">
    <source>
        <dbReference type="Proteomes" id="UP000033772"/>
    </source>
</evidence>
<comment type="caution">
    <text evidence="6">The sequence shown here is derived from an EMBL/GenBank/DDBJ whole genome shotgun (WGS) entry which is preliminary data.</text>
</comment>
<protein>
    <submittedName>
        <fullName evidence="6">TetR family transcriptional regulator</fullName>
    </submittedName>
</protein>
<dbReference type="RefSeq" id="WP_045548570.1">
    <property type="nucleotide sequence ID" value="NZ_JZDQ02000012.1"/>
</dbReference>
<evidence type="ECO:0000256" key="4">
    <source>
        <dbReference type="PROSITE-ProRule" id="PRU00335"/>
    </source>
</evidence>
<gene>
    <name evidence="6" type="ORF">UG56_010195</name>
</gene>
<reference evidence="6" key="1">
    <citation type="submission" date="2016-10" db="EMBL/GenBank/DDBJ databases">
        <title>Draft Genome Sequence of Nocardioides luteus Strain BAFB, an Alkane-Degrading Bacterium Isolated from JP-7 Polluted Soil.</title>
        <authorList>
            <person name="Brown L."/>
            <person name="Ruiz O.N."/>
            <person name="Gunasekera T."/>
        </authorList>
    </citation>
    <scope>NUCLEOTIDE SEQUENCE [LARGE SCALE GENOMIC DNA]</scope>
    <source>
        <strain evidence="6">BAFB</strain>
    </source>
</reference>
<evidence type="ECO:0000313" key="6">
    <source>
        <dbReference type="EMBL" id="OIJ26868.1"/>
    </source>
</evidence>
<organism evidence="6 7">
    <name type="scientific">Nocardioides luteus</name>
    <dbReference type="NCBI Taxonomy" id="1844"/>
    <lineage>
        <taxon>Bacteria</taxon>
        <taxon>Bacillati</taxon>
        <taxon>Actinomycetota</taxon>
        <taxon>Actinomycetes</taxon>
        <taxon>Propionibacteriales</taxon>
        <taxon>Nocardioidaceae</taxon>
        <taxon>Nocardioides</taxon>
    </lineage>
</organism>
<dbReference type="AlphaFoldDB" id="A0A1J4N5Q7"/>
<accession>A0A1J4N5Q7</accession>
<keyword evidence="1" id="KW-0805">Transcription regulation</keyword>
<dbReference type="GO" id="GO:0000976">
    <property type="term" value="F:transcription cis-regulatory region binding"/>
    <property type="evidence" value="ECO:0007669"/>
    <property type="project" value="TreeGrafter"/>
</dbReference>
<dbReference type="PRINTS" id="PR00455">
    <property type="entry name" value="HTHTETR"/>
</dbReference>
<evidence type="ECO:0000256" key="3">
    <source>
        <dbReference type="ARBA" id="ARBA00023163"/>
    </source>
</evidence>
<keyword evidence="2 4" id="KW-0238">DNA-binding</keyword>
<keyword evidence="7" id="KW-1185">Reference proteome</keyword>
<dbReference type="InterPro" id="IPR001647">
    <property type="entry name" value="HTH_TetR"/>
</dbReference>
<dbReference type="OrthoDB" id="3382616at2"/>
<sequence length="177" mass="18789">MTSPANRIRSDAVRNRDLLVAAAREVLAEQGLDAPMSAVAKRAGVGQGTLYRHFPDRLTLATAVLEENIRDIEQVAARPDATLAEVLGVITWQMIRSTAFVSIVRIGGEESSQQLADRVRTAIDGLPTETHGTDDVMLAVAMVSGAVLGPTPEAREATARRAWGLLGIEIGPVTPGV</sequence>
<evidence type="ECO:0000256" key="1">
    <source>
        <dbReference type="ARBA" id="ARBA00023015"/>
    </source>
</evidence>
<dbReference type="GO" id="GO:0003700">
    <property type="term" value="F:DNA-binding transcription factor activity"/>
    <property type="evidence" value="ECO:0007669"/>
    <property type="project" value="TreeGrafter"/>
</dbReference>
<evidence type="ECO:0000256" key="2">
    <source>
        <dbReference type="ARBA" id="ARBA00023125"/>
    </source>
</evidence>
<dbReference type="Pfam" id="PF00440">
    <property type="entry name" value="TetR_N"/>
    <property type="match status" value="1"/>
</dbReference>
<dbReference type="PROSITE" id="PS50977">
    <property type="entry name" value="HTH_TETR_2"/>
    <property type="match status" value="1"/>
</dbReference>
<name>A0A1J4N5Q7_9ACTN</name>
<dbReference type="PANTHER" id="PTHR30055">
    <property type="entry name" value="HTH-TYPE TRANSCRIPTIONAL REGULATOR RUTR"/>
    <property type="match status" value="1"/>
</dbReference>
<evidence type="ECO:0000259" key="5">
    <source>
        <dbReference type="PROSITE" id="PS50977"/>
    </source>
</evidence>
<feature type="domain" description="HTH tetR-type" evidence="5">
    <location>
        <begin position="13"/>
        <end position="72"/>
    </location>
</feature>
<dbReference type="PANTHER" id="PTHR30055:SF234">
    <property type="entry name" value="HTH-TYPE TRANSCRIPTIONAL REGULATOR BETI"/>
    <property type="match status" value="1"/>
</dbReference>
<dbReference type="Gene3D" id="1.10.357.10">
    <property type="entry name" value="Tetracycline Repressor, domain 2"/>
    <property type="match status" value="1"/>
</dbReference>
<keyword evidence="3" id="KW-0804">Transcription</keyword>
<dbReference type="STRING" id="1844.UG56_010195"/>
<dbReference type="Proteomes" id="UP000033772">
    <property type="component" value="Unassembled WGS sequence"/>
</dbReference>
<feature type="DNA-binding region" description="H-T-H motif" evidence="4">
    <location>
        <begin position="35"/>
        <end position="54"/>
    </location>
</feature>
<dbReference type="InterPro" id="IPR050109">
    <property type="entry name" value="HTH-type_TetR-like_transc_reg"/>
</dbReference>